<dbReference type="InterPro" id="IPR036554">
    <property type="entry name" value="GHMP_kinase_C_sf"/>
</dbReference>
<dbReference type="GO" id="GO:0006012">
    <property type="term" value="P:galactose metabolic process"/>
    <property type="evidence" value="ECO:0007669"/>
    <property type="project" value="TreeGrafter"/>
</dbReference>
<keyword evidence="2" id="KW-0547">Nucleotide-binding</keyword>
<dbReference type="GO" id="GO:0005524">
    <property type="term" value="F:ATP binding"/>
    <property type="evidence" value="ECO:0007669"/>
    <property type="project" value="UniProtKB-KW"/>
</dbReference>
<evidence type="ECO:0000256" key="1">
    <source>
        <dbReference type="ARBA" id="ARBA00006566"/>
    </source>
</evidence>
<evidence type="ECO:0000256" key="3">
    <source>
        <dbReference type="ARBA" id="ARBA00022777"/>
    </source>
</evidence>
<keyword evidence="4" id="KW-0067">ATP-binding</keyword>
<dbReference type="GO" id="GO:0004335">
    <property type="term" value="F:galactokinase activity"/>
    <property type="evidence" value="ECO:0007669"/>
    <property type="project" value="TreeGrafter"/>
</dbReference>
<protein>
    <recommendedName>
        <fullName evidence="5">GHMP kinase N-terminal domain-containing protein</fullName>
    </recommendedName>
</protein>
<dbReference type="OrthoDB" id="444411at2"/>
<evidence type="ECO:0000313" key="7">
    <source>
        <dbReference type="Proteomes" id="UP000268857"/>
    </source>
</evidence>
<dbReference type="PANTHER" id="PTHR10457">
    <property type="entry name" value="MEVALONATE KINASE/GALACTOKINASE"/>
    <property type="match status" value="1"/>
</dbReference>
<dbReference type="SUPFAM" id="SSF55060">
    <property type="entry name" value="GHMP Kinase, C-terminal domain"/>
    <property type="match status" value="1"/>
</dbReference>
<dbReference type="InterPro" id="IPR014721">
    <property type="entry name" value="Ribsml_uS5_D2-typ_fold_subgr"/>
</dbReference>
<evidence type="ECO:0000259" key="5">
    <source>
        <dbReference type="Pfam" id="PF00288"/>
    </source>
</evidence>
<keyword evidence="7" id="KW-1185">Reference proteome</keyword>
<organism evidence="6 7">
    <name type="scientific">Chlorogloeopsis fritschii PCC 6912</name>
    <dbReference type="NCBI Taxonomy" id="211165"/>
    <lineage>
        <taxon>Bacteria</taxon>
        <taxon>Bacillati</taxon>
        <taxon>Cyanobacteriota</taxon>
        <taxon>Cyanophyceae</taxon>
        <taxon>Nostocales</taxon>
        <taxon>Chlorogloeopsidaceae</taxon>
        <taxon>Chlorogloeopsis</taxon>
    </lineage>
</organism>
<dbReference type="Gene3D" id="3.30.70.890">
    <property type="entry name" value="GHMP kinase, C-terminal domain"/>
    <property type="match status" value="1"/>
</dbReference>
<dbReference type="Proteomes" id="UP000268857">
    <property type="component" value="Unassembled WGS sequence"/>
</dbReference>
<reference evidence="6 7" key="1">
    <citation type="journal article" date="2019" name="Genome Biol. Evol.">
        <title>Day and night: Metabolic profiles and evolutionary relationships of six axenic non-marine cyanobacteria.</title>
        <authorList>
            <person name="Will S.E."/>
            <person name="Henke P."/>
            <person name="Boedeker C."/>
            <person name="Huang S."/>
            <person name="Brinkmann H."/>
            <person name="Rohde M."/>
            <person name="Jarek M."/>
            <person name="Friedl T."/>
            <person name="Seufert S."/>
            <person name="Schumacher M."/>
            <person name="Overmann J."/>
            <person name="Neumann-Schaal M."/>
            <person name="Petersen J."/>
        </authorList>
    </citation>
    <scope>NUCLEOTIDE SEQUENCE [LARGE SCALE GENOMIC DNA]</scope>
    <source>
        <strain evidence="6 7">PCC 6912</strain>
    </source>
</reference>
<dbReference type="InterPro" id="IPR020568">
    <property type="entry name" value="Ribosomal_Su5_D2-typ_SF"/>
</dbReference>
<keyword evidence="3" id="KW-0418">Kinase</keyword>
<dbReference type="PANTHER" id="PTHR10457:SF7">
    <property type="entry name" value="GALACTOKINASE-RELATED"/>
    <property type="match status" value="1"/>
</dbReference>
<evidence type="ECO:0000256" key="4">
    <source>
        <dbReference type="ARBA" id="ARBA00022840"/>
    </source>
</evidence>
<comment type="similarity">
    <text evidence="1">Belongs to the GHMP kinase family. GalK subfamily.</text>
</comment>
<gene>
    <name evidence="6" type="ORF">PCC6912_06080</name>
</gene>
<dbReference type="RefSeq" id="WP_016878046.1">
    <property type="nucleotide sequence ID" value="NZ_AJLN01000141.1"/>
</dbReference>
<sequence length="353" mass="38913">MKIFVPGRLCLFGEHSDWAGGYRSLNSELEVGCTLLVGTNQGLYAEVKPHSNLLILSACLSGGSRKTLTLPMEKQVLVAEAEKGGFFSYAAGVAYQFLVKSDKCVGGLEIDNYRTDLPIQKGLSSSAAVCVLVARAFNLVYDLKMSIREEMEFAYLGEITTPSRCGRMDQACAYGNRPIAMIFDGDRTDIIELSVPTDLFFVIVDLGASKNTQEILRKLNECYPFARNEIQANVQKYLGSVSYQITQAAVRALQAGDAQQIGILMKQAQAEFDKHLIPACPQELTAPILHQLLNYEPIQPYILGGKGVGSQGDGTAQFIVKNKENQQKLIEILERDFPQMQCLELTIYAEKTS</sequence>
<dbReference type="PRINTS" id="PR00959">
    <property type="entry name" value="MEVGALKINASE"/>
</dbReference>
<dbReference type="AlphaFoldDB" id="A0A3S0Y6Y7"/>
<dbReference type="Gene3D" id="3.30.230.10">
    <property type="match status" value="1"/>
</dbReference>
<dbReference type="Pfam" id="PF00288">
    <property type="entry name" value="GHMP_kinases_N"/>
    <property type="match status" value="1"/>
</dbReference>
<dbReference type="EMBL" id="RSCJ01000002">
    <property type="protein sequence ID" value="RUR85783.1"/>
    <property type="molecule type" value="Genomic_DNA"/>
</dbReference>
<dbReference type="GO" id="GO:0005829">
    <property type="term" value="C:cytosol"/>
    <property type="evidence" value="ECO:0007669"/>
    <property type="project" value="TreeGrafter"/>
</dbReference>
<keyword evidence="3" id="KW-0808">Transferase</keyword>
<proteinExistence type="inferred from homology"/>
<evidence type="ECO:0000313" key="6">
    <source>
        <dbReference type="EMBL" id="RUR85783.1"/>
    </source>
</evidence>
<name>A0A3S0Y6Y7_CHLFR</name>
<comment type="caution">
    <text evidence="6">The sequence shown here is derived from an EMBL/GenBank/DDBJ whole genome shotgun (WGS) entry which is preliminary data.</text>
</comment>
<evidence type="ECO:0000256" key="2">
    <source>
        <dbReference type="ARBA" id="ARBA00022741"/>
    </source>
</evidence>
<dbReference type="SUPFAM" id="SSF54211">
    <property type="entry name" value="Ribosomal protein S5 domain 2-like"/>
    <property type="match status" value="1"/>
</dbReference>
<dbReference type="InterPro" id="IPR006204">
    <property type="entry name" value="GHMP_kinase_N_dom"/>
</dbReference>
<feature type="domain" description="GHMP kinase N-terminal" evidence="5">
    <location>
        <begin position="92"/>
        <end position="175"/>
    </location>
</feature>
<dbReference type="STRING" id="211165.GCA_000317285_06043"/>
<accession>A0A3S0Y6Y7</accession>